<comment type="caution">
    <text evidence="1">The sequence shown here is derived from an EMBL/GenBank/DDBJ whole genome shotgun (WGS) entry which is preliminary data.</text>
</comment>
<accession>A0AAV4V0Y9</accession>
<evidence type="ECO:0000313" key="2">
    <source>
        <dbReference type="Proteomes" id="UP001054945"/>
    </source>
</evidence>
<protein>
    <submittedName>
        <fullName evidence="1">Uncharacterized protein</fullName>
    </submittedName>
</protein>
<reference evidence="1 2" key="1">
    <citation type="submission" date="2021-06" db="EMBL/GenBank/DDBJ databases">
        <title>Caerostris extrusa draft genome.</title>
        <authorList>
            <person name="Kono N."/>
            <person name="Arakawa K."/>
        </authorList>
    </citation>
    <scope>NUCLEOTIDE SEQUENCE [LARGE SCALE GENOMIC DNA]</scope>
</reference>
<proteinExistence type="predicted"/>
<gene>
    <name evidence="1" type="ORF">CEXT_467891</name>
</gene>
<sequence>MEMEEVIVVDEIDELEEGEIADDVVPEIEILNILKMKPKKLPRRYTLPENSINKHKIGKHKEKIGFKDAAIKKRHKLSCPKHSTEKYKLALPLERKNGQTNQNSDNVDYPKLLSDYKKAKGRLTRKNEKDSTNHQNGNLSLKCDSKQVISEDKKVIFLLQKQDIKPQENEIEKKNEESDDDDVEELRRIALATCAKRSTAFKTPSEDKEVDSLDSSNASPLSCGTMINHFTKTSASDCDNYEIVDMDVDNEDDVNSNLFVIDRTPGVTEFTPDSVLFNGNQTASTAETTNICNENLIDCLPLSHSESNDDFDAELLRAELIANMNSRKKPQSPEKCSIIAKANVPVVNKMDHVIKNKGLKSHGIRLKGQPKQPVKKPIKGISQIKSKFSKLKNNKAVLQPPQRSIDATKNRLIITLGNDDTTTDESEKEETDKNVISQDNVPVSSIEALISSARQKSDKTQSINTNSTNVSCLSKAQQEEYNSLKRILAEKEPYSVPLSTAQDKNLKPRLNLLAKKISIAKINLEKEISLRNQMEKEILVKKKEYMASKLRAQLLKERLHAAEKIRLVNLESWKKSSAKLDIIIKSIEKHTSLLILLETELSRNSPLVP</sequence>
<evidence type="ECO:0000313" key="1">
    <source>
        <dbReference type="EMBL" id="GIY63364.1"/>
    </source>
</evidence>
<dbReference type="EMBL" id="BPLR01013730">
    <property type="protein sequence ID" value="GIY63364.1"/>
    <property type="molecule type" value="Genomic_DNA"/>
</dbReference>
<dbReference type="Proteomes" id="UP001054945">
    <property type="component" value="Unassembled WGS sequence"/>
</dbReference>
<organism evidence="1 2">
    <name type="scientific">Caerostris extrusa</name>
    <name type="common">Bark spider</name>
    <name type="synonym">Caerostris bankana</name>
    <dbReference type="NCBI Taxonomy" id="172846"/>
    <lineage>
        <taxon>Eukaryota</taxon>
        <taxon>Metazoa</taxon>
        <taxon>Ecdysozoa</taxon>
        <taxon>Arthropoda</taxon>
        <taxon>Chelicerata</taxon>
        <taxon>Arachnida</taxon>
        <taxon>Araneae</taxon>
        <taxon>Araneomorphae</taxon>
        <taxon>Entelegynae</taxon>
        <taxon>Araneoidea</taxon>
        <taxon>Araneidae</taxon>
        <taxon>Caerostris</taxon>
    </lineage>
</organism>
<name>A0AAV4V0Y9_CAEEX</name>
<keyword evidence="2" id="KW-1185">Reference proteome</keyword>
<dbReference type="AlphaFoldDB" id="A0AAV4V0Y9"/>